<evidence type="ECO:0000256" key="6">
    <source>
        <dbReference type="SAM" id="MobiDB-lite"/>
    </source>
</evidence>
<evidence type="ECO:0000256" key="3">
    <source>
        <dbReference type="ARBA" id="ARBA00022112"/>
    </source>
</evidence>
<sequence length="318" mass="33197">MTNDNRDAGSPRTTGATGDDADMVTLAQVVELLEGFYPSGTAQSWDRVGLTTGDPDQPVRRIHYAVDPTLGVVEEARDAGADLLITHHPLLLRGVHSVASTSAKGATVTALVVADIALYSAHTNADVAWPGVCDALAQACGLGEVETLTVEEGQDLGRVGDLAESISLGDLARRLSSRLRATAGGLRVSGPADAPVRRIAVLGGAGDSLFDAVRACDADVYVTSDLRHHPALEAREEARGGTPYLVDGGHFATEYLWLADASRRLRDALAGLSEAGAVVEHHVSTLVTDPWTFTVGARDLADLDADDDTGNSDDLAGN</sequence>
<feature type="binding site" evidence="5">
    <location>
        <position position="254"/>
    </location>
    <ligand>
        <name>a divalent metal cation</name>
        <dbReference type="ChEBI" id="CHEBI:60240"/>
        <label>1</label>
    </ligand>
</feature>
<dbReference type="STRING" id="1089455.MOPEL_029_00980"/>
<evidence type="ECO:0000256" key="4">
    <source>
        <dbReference type="ARBA" id="ARBA00022723"/>
    </source>
</evidence>
<accession>H5UQ12</accession>
<evidence type="ECO:0000256" key="1">
    <source>
        <dbReference type="ARBA" id="ARBA00006964"/>
    </source>
</evidence>
<comment type="caution">
    <text evidence="7">The sequence shown here is derived from an EMBL/GenBank/DDBJ whole genome shotgun (WGS) entry which is preliminary data.</text>
</comment>
<comment type="similarity">
    <text evidence="1">Belongs to the GTP cyclohydrolase I type 2/NIF3 family.</text>
</comment>
<feature type="region of interest" description="Disordered" evidence="6">
    <location>
        <begin position="1"/>
        <end position="20"/>
    </location>
</feature>
<reference evidence="7 8" key="1">
    <citation type="submission" date="2012-02" db="EMBL/GenBank/DDBJ databases">
        <title>Whole genome shotgun sequence of Mobilicoccus pelagius NBRC 104925.</title>
        <authorList>
            <person name="Yoshida Y."/>
            <person name="Hosoyama A."/>
            <person name="Tsuchikane K."/>
            <person name="Katsumata H."/>
            <person name="Yamazaki S."/>
            <person name="Fujita N."/>
        </authorList>
    </citation>
    <scope>NUCLEOTIDE SEQUENCE [LARGE SCALE GENOMIC DNA]</scope>
    <source>
        <strain evidence="7 8">NBRC 104925</strain>
    </source>
</reference>
<dbReference type="Pfam" id="PF01784">
    <property type="entry name" value="DUF34_NIF3"/>
    <property type="match status" value="1"/>
</dbReference>
<proteinExistence type="inferred from homology"/>
<dbReference type="FunFam" id="3.40.1390.30:FF:000001">
    <property type="entry name" value="GTP cyclohydrolase 1 type 2"/>
    <property type="match status" value="1"/>
</dbReference>
<dbReference type="AlphaFoldDB" id="H5UQ12"/>
<protein>
    <recommendedName>
        <fullName evidence="3">GTP cyclohydrolase 1 type 2 homolog</fullName>
    </recommendedName>
</protein>
<dbReference type="PANTHER" id="PTHR13799">
    <property type="entry name" value="NGG1 INTERACTING FACTOR 3"/>
    <property type="match status" value="1"/>
</dbReference>
<dbReference type="eggNOG" id="COG0327">
    <property type="taxonomic scope" value="Bacteria"/>
</dbReference>
<dbReference type="SUPFAM" id="SSF102705">
    <property type="entry name" value="NIF3 (NGG1p interacting factor 3)-like"/>
    <property type="match status" value="1"/>
</dbReference>
<feature type="binding site" evidence="5">
    <location>
        <position position="87"/>
    </location>
    <ligand>
        <name>a divalent metal cation</name>
        <dbReference type="ChEBI" id="CHEBI:60240"/>
        <label>1</label>
    </ligand>
</feature>
<dbReference type="Proteomes" id="UP000004367">
    <property type="component" value="Unassembled WGS sequence"/>
</dbReference>
<gene>
    <name evidence="7" type="ORF">MOPEL_029_00980</name>
</gene>
<evidence type="ECO:0000256" key="2">
    <source>
        <dbReference type="ARBA" id="ARBA00011643"/>
    </source>
</evidence>
<dbReference type="InterPro" id="IPR002678">
    <property type="entry name" value="DUF34/NIF3"/>
</dbReference>
<dbReference type="PANTHER" id="PTHR13799:SF14">
    <property type="entry name" value="GTP CYCLOHYDROLASE 1 TYPE 2 HOMOLOG"/>
    <property type="match status" value="1"/>
</dbReference>
<name>H5UQ12_9MICO</name>
<organism evidence="7 8">
    <name type="scientific">Mobilicoccus pelagius NBRC 104925</name>
    <dbReference type="NCBI Taxonomy" id="1089455"/>
    <lineage>
        <taxon>Bacteria</taxon>
        <taxon>Bacillati</taxon>
        <taxon>Actinomycetota</taxon>
        <taxon>Actinomycetes</taxon>
        <taxon>Micrococcales</taxon>
        <taxon>Dermatophilaceae</taxon>
        <taxon>Mobilicoccus</taxon>
    </lineage>
</organism>
<dbReference type="GO" id="GO:0046872">
    <property type="term" value="F:metal ion binding"/>
    <property type="evidence" value="ECO:0007669"/>
    <property type="project" value="UniProtKB-KW"/>
</dbReference>
<evidence type="ECO:0000256" key="5">
    <source>
        <dbReference type="PIRSR" id="PIRSR602678-1"/>
    </source>
</evidence>
<dbReference type="GO" id="GO:0005737">
    <property type="term" value="C:cytoplasm"/>
    <property type="evidence" value="ECO:0007669"/>
    <property type="project" value="TreeGrafter"/>
</dbReference>
<keyword evidence="4 5" id="KW-0479">Metal-binding</keyword>
<feature type="binding site" evidence="5">
    <location>
        <position position="250"/>
    </location>
    <ligand>
        <name>a divalent metal cation</name>
        <dbReference type="ChEBI" id="CHEBI:60240"/>
        <label>1</label>
    </ligand>
</feature>
<comment type="subunit">
    <text evidence="2">Homohexamer.</text>
</comment>
<dbReference type="NCBIfam" id="TIGR00486">
    <property type="entry name" value="YbgI_SA1388"/>
    <property type="match status" value="1"/>
</dbReference>
<dbReference type="RefSeq" id="WP_009481715.1">
    <property type="nucleotide sequence ID" value="NZ_BAFE01000027.1"/>
</dbReference>
<evidence type="ECO:0000313" key="7">
    <source>
        <dbReference type="EMBL" id="GAB47817.1"/>
    </source>
</evidence>
<dbReference type="Gene3D" id="3.40.1390.30">
    <property type="entry name" value="NIF3 (NGG1p interacting factor 3)-like"/>
    <property type="match status" value="2"/>
</dbReference>
<dbReference type="EMBL" id="BAFE01000027">
    <property type="protein sequence ID" value="GAB47817.1"/>
    <property type="molecule type" value="Genomic_DNA"/>
</dbReference>
<dbReference type="InterPro" id="IPR036069">
    <property type="entry name" value="DUF34/NIF3_sf"/>
</dbReference>
<feature type="binding site" evidence="5">
    <location>
        <position position="88"/>
    </location>
    <ligand>
        <name>a divalent metal cation</name>
        <dbReference type="ChEBI" id="CHEBI:60240"/>
        <label>1</label>
    </ligand>
</feature>
<feature type="binding site" evidence="5">
    <location>
        <position position="126"/>
    </location>
    <ligand>
        <name>a divalent metal cation</name>
        <dbReference type="ChEBI" id="CHEBI:60240"/>
        <label>1</label>
    </ligand>
</feature>
<evidence type="ECO:0000313" key="8">
    <source>
        <dbReference type="Proteomes" id="UP000004367"/>
    </source>
</evidence>
<keyword evidence="8" id="KW-1185">Reference proteome</keyword>